<organism evidence="2">
    <name type="scientific">Mytilinidion resinicola</name>
    <dbReference type="NCBI Taxonomy" id="574789"/>
    <lineage>
        <taxon>Eukaryota</taxon>
        <taxon>Fungi</taxon>
        <taxon>Dikarya</taxon>
        <taxon>Ascomycota</taxon>
        <taxon>Pezizomycotina</taxon>
        <taxon>Dothideomycetes</taxon>
        <taxon>Pleosporomycetidae</taxon>
        <taxon>Mytilinidiales</taxon>
        <taxon>Mytilinidiaceae</taxon>
        <taxon>Mytilinidion</taxon>
    </lineage>
</organism>
<keyword evidence="3" id="KW-1185">Reference proteome</keyword>
<feature type="region of interest" description="Disordered" evidence="1">
    <location>
        <begin position="1"/>
        <end position="44"/>
    </location>
</feature>
<dbReference type="EMBL" id="MU003700">
    <property type="protein sequence ID" value="KAF2810162.1"/>
    <property type="molecule type" value="Genomic_DNA"/>
</dbReference>
<feature type="region of interest" description="Disordered" evidence="1">
    <location>
        <begin position="69"/>
        <end position="107"/>
    </location>
</feature>
<dbReference type="GeneID" id="54455121"/>
<dbReference type="Proteomes" id="UP000504636">
    <property type="component" value="Unplaced"/>
</dbReference>
<evidence type="ECO:0000256" key="1">
    <source>
        <dbReference type="SAM" id="MobiDB-lite"/>
    </source>
</evidence>
<evidence type="ECO:0000313" key="3">
    <source>
        <dbReference type="Proteomes" id="UP000504636"/>
    </source>
</evidence>
<name>A0A6A6YMQ7_9PEZI</name>
<feature type="compositionally biased region" description="Polar residues" evidence="1">
    <location>
        <begin position="1"/>
        <end position="18"/>
    </location>
</feature>
<sequence>MESGTTNGASADNTSDSRVTGRATREMEALAHTGLPPSRPSCARGRDVVGKNLRLRATVIIAFTESHQVGARAKGRATSDGMEKTRQTGSVSAVLERSPQLWEPRRR</sequence>
<proteinExistence type="predicted"/>
<gene>
    <name evidence="2 4" type="ORF">BDZ99DRAFT_305964</name>
</gene>
<reference evidence="4" key="3">
    <citation type="submission" date="2025-04" db="UniProtKB">
        <authorList>
            <consortium name="RefSeq"/>
        </authorList>
    </citation>
    <scope>IDENTIFICATION</scope>
    <source>
        <strain evidence="4">CBS 304.34</strain>
    </source>
</reference>
<dbReference type="AlphaFoldDB" id="A0A6A6YMQ7"/>
<reference evidence="2 4" key="1">
    <citation type="journal article" date="2020" name="Stud. Mycol.">
        <title>101 Dothideomycetes genomes: a test case for predicting lifestyles and emergence of pathogens.</title>
        <authorList>
            <person name="Haridas S."/>
            <person name="Albert R."/>
            <person name="Binder M."/>
            <person name="Bloem J."/>
            <person name="Labutti K."/>
            <person name="Salamov A."/>
            <person name="Andreopoulos B."/>
            <person name="Baker S."/>
            <person name="Barry K."/>
            <person name="Bills G."/>
            <person name="Bluhm B."/>
            <person name="Cannon C."/>
            <person name="Castanera R."/>
            <person name="Culley D."/>
            <person name="Daum C."/>
            <person name="Ezra D."/>
            <person name="Gonzalez J."/>
            <person name="Henrissat B."/>
            <person name="Kuo A."/>
            <person name="Liang C."/>
            <person name="Lipzen A."/>
            <person name="Lutzoni F."/>
            <person name="Magnuson J."/>
            <person name="Mondo S."/>
            <person name="Nolan M."/>
            <person name="Ohm R."/>
            <person name="Pangilinan J."/>
            <person name="Park H.-J."/>
            <person name="Ramirez L."/>
            <person name="Alfaro M."/>
            <person name="Sun H."/>
            <person name="Tritt A."/>
            <person name="Yoshinaga Y."/>
            <person name="Zwiers L.-H."/>
            <person name="Turgeon B."/>
            <person name="Goodwin S."/>
            <person name="Spatafora J."/>
            <person name="Crous P."/>
            <person name="Grigoriev I."/>
        </authorList>
    </citation>
    <scope>NUCLEOTIDE SEQUENCE</scope>
    <source>
        <strain evidence="2 4">CBS 304.34</strain>
    </source>
</reference>
<evidence type="ECO:0000313" key="2">
    <source>
        <dbReference type="EMBL" id="KAF2810162.1"/>
    </source>
</evidence>
<dbReference type="RefSeq" id="XP_033577126.1">
    <property type="nucleotide sequence ID" value="XM_033714228.1"/>
</dbReference>
<evidence type="ECO:0000313" key="4">
    <source>
        <dbReference type="RefSeq" id="XP_033577126.1"/>
    </source>
</evidence>
<reference evidence="4" key="2">
    <citation type="submission" date="2020-04" db="EMBL/GenBank/DDBJ databases">
        <authorList>
            <consortium name="NCBI Genome Project"/>
        </authorList>
    </citation>
    <scope>NUCLEOTIDE SEQUENCE</scope>
    <source>
        <strain evidence="4">CBS 304.34</strain>
    </source>
</reference>
<protein>
    <submittedName>
        <fullName evidence="2 4">Uncharacterized protein</fullName>
    </submittedName>
</protein>
<accession>A0A6A6YMQ7</accession>